<keyword evidence="8" id="KW-1185">Reference proteome</keyword>
<proteinExistence type="inferred from homology"/>
<dbReference type="GO" id="GO:0032259">
    <property type="term" value="P:methylation"/>
    <property type="evidence" value="ECO:0007669"/>
    <property type="project" value="UniProtKB-KW"/>
</dbReference>
<dbReference type="InterPro" id="IPR007213">
    <property type="entry name" value="Ppm1/Ppm2/Tcmp"/>
</dbReference>
<evidence type="ECO:0000256" key="5">
    <source>
        <dbReference type="ARBA" id="ARBA00022691"/>
    </source>
</evidence>
<dbReference type="Pfam" id="PF04072">
    <property type="entry name" value="LCM"/>
    <property type="match status" value="1"/>
</dbReference>
<dbReference type="GO" id="GO:0008168">
    <property type="term" value="F:methyltransferase activity"/>
    <property type="evidence" value="ECO:0007669"/>
    <property type="project" value="UniProtKB-KW"/>
</dbReference>
<dbReference type="Proteomes" id="UP001596380">
    <property type="component" value="Unassembled WGS sequence"/>
</dbReference>
<comment type="function">
    <text evidence="1 6">Exhibits S-adenosyl-L-methionine-dependent methyltransferase activity.</text>
</comment>
<dbReference type="InterPro" id="IPR011610">
    <property type="entry name" value="SAM_mthyl_Trfase_ML2640-like"/>
</dbReference>
<evidence type="ECO:0000256" key="2">
    <source>
        <dbReference type="ARBA" id="ARBA00008138"/>
    </source>
</evidence>
<evidence type="ECO:0000256" key="4">
    <source>
        <dbReference type="ARBA" id="ARBA00022679"/>
    </source>
</evidence>
<dbReference type="Gene3D" id="3.40.50.150">
    <property type="entry name" value="Vaccinia Virus protein VP39"/>
    <property type="match status" value="1"/>
</dbReference>
<evidence type="ECO:0000313" key="8">
    <source>
        <dbReference type="Proteomes" id="UP001596380"/>
    </source>
</evidence>
<dbReference type="EMBL" id="JBHSXS010000002">
    <property type="protein sequence ID" value="MFC6879041.1"/>
    <property type="molecule type" value="Genomic_DNA"/>
</dbReference>
<organism evidence="7 8">
    <name type="scientific">Actinomadura yumaensis</name>
    <dbReference type="NCBI Taxonomy" id="111807"/>
    <lineage>
        <taxon>Bacteria</taxon>
        <taxon>Bacillati</taxon>
        <taxon>Actinomycetota</taxon>
        <taxon>Actinomycetes</taxon>
        <taxon>Streptosporangiales</taxon>
        <taxon>Thermomonosporaceae</taxon>
        <taxon>Actinomadura</taxon>
    </lineage>
</organism>
<dbReference type="EC" id="2.1.1.-" evidence="6"/>
<keyword evidence="3 6" id="KW-0489">Methyltransferase</keyword>
<sequence length="292" mass="31383">MGGQGDRAAEAGAQVGWTAVAVAAARAAEAERGAPWFVDPYAAHFVAAWSRAHGPRPEEAAGGRGAEERWRTWVTSYVQIRTRFYDEFLVRSGARQVVLLAAGLDTRAFRMAWPDGTHLFEVDVPSVLAFKEAVLAERDALPRCARAVLGLDLRDDWPSALRGAGHVPDRPTAWLAEGLHPYLTPDAYRALVREVGRLSGPGSVLGLDLHSRSRREAMRRALASAGGDDAVGPLWHAHGENEPAAVLAEHGWPPEAHSPAERSRAYGRPLPPPIEAAVEAAGFPRLVTASVA</sequence>
<evidence type="ECO:0000256" key="1">
    <source>
        <dbReference type="ARBA" id="ARBA00003907"/>
    </source>
</evidence>
<evidence type="ECO:0000256" key="6">
    <source>
        <dbReference type="RuleBase" id="RU362030"/>
    </source>
</evidence>
<protein>
    <recommendedName>
        <fullName evidence="6">S-adenosyl-L-methionine-dependent methyltransferase</fullName>
        <ecNumber evidence="6">2.1.1.-</ecNumber>
    </recommendedName>
</protein>
<keyword evidence="4 7" id="KW-0808">Transferase</keyword>
<comment type="caution">
    <text evidence="7">The sequence shown here is derived from an EMBL/GenBank/DDBJ whole genome shotgun (WGS) entry which is preliminary data.</text>
</comment>
<name>A0ABW2CDW0_9ACTN</name>
<gene>
    <name evidence="7" type="ORF">ACFQKB_04605</name>
</gene>
<dbReference type="InterPro" id="IPR029063">
    <property type="entry name" value="SAM-dependent_MTases_sf"/>
</dbReference>
<dbReference type="NCBIfam" id="TIGR00027">
    <property type="entry name" value="mthyl_TIGR00027"/>
    <property type="match status" value="1"/>
</dbReference>
<evidence type="ECO:0000313" key="7">
    <source>
        <dbReference type="EMBL" id="MFC6879041.1"/>
    </source>
</evidence>
<comment type="similarity">
    <text evidence="2 6">Belongs to the UPF0677 family.</text>
</comment>
<dbReference type="PANTHER" id="PTHR43619:SF2">
    <property type="entry name" value="S-ADENOSYL-L-METHIONINE-DEPENDENT METHYLTRANSFERASES SUPERFAMILY PROTEIN"/>
    <property type="match status" value="1"/>
</dbReference>
<dbReference type="PANTHER" id="PTHR43619">
    <property type="entry name" value="S-ADENOSYL-L-METHIONINE-DEPENDENT METHYLTRANSFERASE YKTD-RELATED"/>
    <property type="match status" value="1"/>
</dbReference>
<keyword evidence="5 6" id="KW-0949">S-adenosyl-L-methionine</keyword>
<dbReference type="RefSeq" id="WP_160823740.1">
    <property type="nucleotide sequence ID" value="NZ_JBHSXE010000001.1"/>
</dbReference>
<evidence type="ECO:0000256" key="3">
    <source>
        <dbReference type="ARBA" id="ARBA00022603"/>
    </source>
</evidence>
<dbReference type="SUPFAM" id="SSF53335">
    <property type="entry name" value="S-adenosyl-L-methionine-dependent methyltransferases"/>
    <property type="match status" value="1"/>
</dbReference>
<accession>A0ABW2CDW0</accession>
<reference evidence="8" key="1">
    <citation type="journal article" date="2019" name="Int. J. Syst. Evol. Microbiol.">
        <title>The Global Catalogue of Microorganisms (GCM) 10K type strain sequencing project: providing services to taxonomists for standard genome sequencing and annotation.</title>
        <authorList>
            <consortium name="The Broad Institute Genomics Platform"/>
            <consortium name="The Broad Institute Genome Sequencing Center for Infectious Disease"/>
            <person name="Wu L."/>
            <person name="Ma J."/>
        </authorList>
    </citation>
    <scope>NUCLEOTIDE SEQUENCE [LARGE SCALE GENOMIC DNA]</scope>
    <source>
        <strain evidence="8">JCM 3369</strain>
    </source>
</reference>